<keyword evidence="3" id="KW-1185">Reference proteome</keyword>
<protein>
    <recommendedName>
        <fullName evidence="1">Reverse transcriptase domain-containing protein</fullName>
    </recommendedName>
</protein>
<dbReference type="SUPFAM" id="SSF56672">
    <property type="entry name" value="DNA/RNA polymerases"/>
    <property type="match status" value="1"/>
</dbReference>
<dbReference type="InterPro" id="IPR043502">
    <property type="entry name" value="DNA/RNA_pol_sf"/>
</dbReference>
<dbReference type="AlphaFoldDB" id="A0AAV2RPI9"/>
<dbReference type="PROSITE" id="PS50878">
    <property type="entry name" value="RT_POL"/>
    <property type="match status" value="1"/>
</dbReference>
<evidence type="ECO:0000313" key="2">
    <source>
        <dbReference type="EMBL" id="CAL4132721.1"/>
    </source>
</evidence>
<dbReference type="CDD" id="cd01650">
    <property type="entry name" value="RT_nLTR_like"/>
    <property type="match status" value="1"/>
</dbReference>
<gene>
    <name evidence="2" type="ORF">MNOR_LOCUS27053</name>
</gene>
<feature type="domain" description="Reverse transcriptase" evidence="1">
    <location>
        <begin position="135"/>
        <end position="377"/>
    </location>
</feature>
<dbReference type="InterPro" id="IPR000477">
    <property type="entry name" value="RT_dom"/>
</dbReference>
<dbReference type="PANTHER" id="PTHR33332">
    <property type="entry name" value="REVERSE TRANSCRIPTASE DOMAIN-CONTAINING PROTEIN"/>
    <property type="match status" value="1"/>
</dbReference>
<comment type="caution">
    <text evidence="2">The sequence shown here is derived from an EMBL/GenBank/DDBJ whole genome shotgun (WGS) entry which is preliminary data.</text>
</comment>
<dbReference type="EMBL" id="CAXKWB010027889">
    <property type="protein sequence ID" value="CAL4132721.1"/>
    <property type="molecule type" value="Genomic_DNA"/>
</dbReference>
<dbReference type="Pfam" id="PF00078">
    <property type="entry name" value="RVT_1"/>
    <property type="match status" value="1"/>
</dbReference>
<proteinExistence type="predicted"/>
<dbReference type="Proteomes" id="UP001497623">
    <property type="component" value="Unassembled WGS sequence"/>
</dbReference>
<evidence type="ECO:0000313" key="3">
    <source>
        <dbReference type="Proteomes" id="UP001497623"/>
    </source>
</evidence>
<name>A0AAV2RPI9_MEGNR</name>
<feature type="non-terminal residue" evidence="2">
    <location>
        <position position="1"/>
    </location>
</feature>
<organism evidence="2 3">
    <name type="scientific">Meganyctiphanes norvegica</name>
    <name type="common">Northern krill</name>
    <name type="synonym">Thysanopoda norvegica</name>
    <dbReference type="NCBI Taxonomy" id="48144"/>
    <lineage>
        <taxon>Eukaryota</taxon>
        <taxon>Metazoa</taxon>
        <taxon>Ecdysozoa</taxon>
        <taxon>Arthropoda</taxon>
        <taxon>Crustacea</taxon>
        <taxon>Multicrustacea</taxon>
        <taxon>Malacostraca</taxon>
        <taxon>Eumalacostraca</taxon>
        <taxon>Eucarida</taxon>
        <taxon>Euphausiacea</taxon>
        <taxon>Euphausiidae</taxon>
        <taxon>Meganyctiphanes</taxon>
    </lineage>
</organism>
<evidence type="ECO:0000259" key="1">
    <source>
        <dbReference type="PROSITE" id="PS50878"/>
    </source>
</evidence>
<dbReference type="GO" id="GO:0071897">
    <property type="term" value="P:DNA biosynthetic process"/>
    <property type="evidence" value="ECO:0007669"/>
    <property type="project" value="UniProtKB-ARBA"/>
</dbReference>
<accession>A0AAV2RPI9</accession>
<sequence>KKLWKQFKTLGYSNKSKEKTQIVLEIEKEKCFDPKIVVNSMNNFFLTIASKLVSQIKENASNLFKTTCKLFKDYYINKGVIPKSFKISQVSEDFVYKELCKLNTIKSTGIDGLKPIFLKDGANIIKESITHIVNLSIKTNTVPDELKYAIVKPLYKKNSRLEVGNYRPVSILCIVSKILERAIYVQLHKHLNDNNILYEFQSGFRGSYSTDTCLINLMDHIRMLISKGNYVGMVLLDLQKAFDTVDHVILCTKLEGMGIDFTEWFKSYLEGRKQVVMANETTSEPGIISCGVPQGSILGPLLFLCYINDMPISVKCKLLLYADDSALIVSGSDPKQIAEFLSKELDSCRQWLMDNKLSLHLGKTESILFGTRRKLKM</sequence>
<reference evidence="2 3" key="1">
    <citation type="submission" date="2024-05" db="EMBL/GenBank/DDBJ databases">
        <authorList>
            <person name="Wallberg A."/>
        </authorList>
    </citation>
    <scope>NUCLEOTIDE SEQUENCE [LARGE SCALE GENOMIC DNA]</scope>
</reference>